<dbReference type="Proteomes" id="UP000316079">
    <property type="component" value="Unassembled WGS sequence"/>
</dbReference>
<reference evidence="2 3" key="1">
    <citation type="journal article" date="2019" name="Sci. Data">
        <title>Hybrid genome assembly and annotation of Danionella translucida.</title>
        <authorList>
            <person name="Kadobianskyi M."/>
            <person name="Schulze L."/>
            <person name="Schuelke M."/>
            <person name="Judkewitz B."/>
        </authorList>
    </citation>
    <scope>NUCLEOTIDE SEQUENCE [LARGE SCALE GENOMIC DNA]</scope>
    <source>
        <strain evidence="2 3">Bolton</strain>
    </source>
</reference>
<feature type="compositionally biased region" description="Basic and acidic residues" evidence="1">
    <location>
        <begin position="213"/>
        <end position="240"/>
    </location>
</feature>
<dbReference type="EMBL" id="SRMA01025070">
    <property type="protein sequence ID" value="TRY99413.1"/>
    <property type="molecule type" value="Genomic_DNA"/>
</dbReference>
<protein>
    <recommendedName>
        <fullName evidence="4">Breast carcinoma-amplified sequence 1</fullName>
    </recommendedName>
</protein>
<feature type="compositionally biased region" description="Basic and acidic residues" evidence="1">
    <location>
        <begin position="1"/>
        <end position="13"/>
    </location>
</feature>
<feature type="region of interest" description="Disordered" evidence="1">
    <location>
        <begin position="385"/>
        <end position="489"/>
    </location>
</feature>
<organism evidence="2 3">
    <name type="scientific">Danionella cerebrum</name>
    <dbReference type="NCBI Taxonomy" id="2873325"/>
    <lineage>
        <taxon>Eukaryota</taxon>
        <taxon>Metazoa</taxon>
        <taxon>Chordata</taxon>
        <taxon>Craniata</taxon>
        <taxon>Vertebrata</taxon>
        <taxon>Euteleostomi</taxon>
        <taxon>Actinopterygii</taxon>
        <taxon>Neopterygii</taxon>
        <taxon>Teleostei</taxon>
        <taxon>Ostariophysi</taxon>
        <taxon>Cypriniformes</taxon>
        <taxon>Danionidae</taxon>
        <taxon>Danioninae</taxon>
        <taxon>Danionella</taxon>
    </lineage>
</organism>
<feature type="compositionally biased region" description="Basic and acidic residues" evidence="1">
    <location>
        <begin position="279"/>
        <end position="302"/>
    </location>
</feature>
<feature type="compositionally biased region" description="Low complexity" evidence="1">
    <location>
        <begin position="473"/>
        <end position="489"/>
    </location>
</feature>
<feature type="compositionally biased region" description="Basic and acidic residues" evidence="1">
    <location>
        <begin position="24"/>
        <end position="38"/>
    </location>
</feature>
<gene>
    <name evidence="2" type="ORF">DNTS_006586</name>
</gene>
<proteinExistence type="predicted"/>
<feature type="compositionally biased region" description="Pro residues" evidence="1">
    <location>
        <begin position="200"/>
        <end position="211"/>
    </location>
</feature>
<feature type="region of interest" description="Disordered" evidence="1">
    <location>
        <begin position="136"/>
        <end position="357"/>
    </location>
</feature>
<name>A0A553RB72_9TELE</name>
<keyword evidence="3" id="KW-1185">Reference proteome</keyword>
<dbReference type="STRING" id="623744.A0A553RB72"/>
<dbReference type="AlphaFoldDB" id="A0A553RB72"/>
<evidence type="ECO:0008006" key="4">
    <source>
        <dbReference type="Google" id="ProtNLM"/>
    </source>
</evidence>
<feature type="region of interest" description="Disordered" evidence="1">
    <location>
        <begin position="1"/>
        <end position="94"/>
    </location>
</feature>
<feature type="compositionally biased region" description="Basic and acidic residues" evidence="1">
    <location>
        <begin position="153"/>
        <end position="166"/>
    </location>
</feature>
<feature type="compositionally biased region" description="Low complexity" evidence="1">
    <location>
        <begin position="398"/>
        <end position="412"/>
    </location>
</feature>
<evidence type="ECO:0000313" key="2">
    <source>
        <dbReference type="EMBL" id="TRY99413.1"/>
    </source>
</evidence>
<feature type="compositionally biased region" description="Basic and acidic residues" evidence="1">
    <location>
        <begin position="336"/>
        <end position="352"/>
    </location>
</feature>
<evidence type="ECO:0000313" key="3">
    <source>
        <dbReference type="Proteomes" id="UP000316079"/>
    </source>
</evidence>
<comment type="caution">
    <text evidence="2">The sequence shown here is derived from an EMBL/GenBank/DDBJ whole genome shotgun (WGS) entry which is preliminary data.</text>
</comment>
<accession>A0A553RB72</accession>
<dbReference type="OrthoDB" id="8962384at2759"/>
<feature type="compositionally biased region" description="Low complexity" evidence="1">
    <location>
        <begin position="422"/>
        <end position="435"/>
    </location>
</feature>
<sequence length="489" mass="51184">MAHLNPEKGEELNGHAVLNPDSAEPDHNKEEPVAEKTESPAVSVKNDPKQLEELVVDSSDTSGPKCLEVSGQKTTITPAAEPPKTASKPSTDEVSSFFGKVFKKKPVQQASETSDAVDAPVVVDLKIDMEPDPVEIKNHTEAELEAQALQDVTEEKKPAEEQKTAEKSVMNFFKTLASPAKTSKEAQVTADASKEQEAPKAPPPPPPPAPPKLEGKAEPVLKKEETPAAKEPAKTKDKSKSSGFSKLFRSKVLPGKAAPKVEMISANGGQVETSGVPVKVEEKKPVEVKAEPVEVEGEKPEVNAEPVEVEEKKPEVNAEVDASKTSTLEAGASAPKAEEPPAPEEKKPEKKSTFGKLFKPKVLLGQVSSRIQAAASSAAASFTLASAGAATVAKKETAASTPAPAAAAEAAPPAKPKEDPKAAAAAPSAAQPAPDSKSETSTNGASPNIPRKMEKRNSLQLFFKNLGPKRQSDGGAQPDAPAAATEKAK</sequence>
<evidence type="ECO:0000256" key="1">
    <source>
        <dbReference type="SAM" id="MobiDB-lite"/>
    </source>
</evidence>